<name>A0A6C0BP04_9ZZZZ</name>
<organism evidence="1">
    <name type="scientific">viral metagenome</name>
    <dbReference type="NCBI Taxonomy" id="1070528"/>
    <lineage>
        <taxon>unclassified sequences</taxon>
        <taxon>metagenomes</taxon>
        <taxon>organismal metagenomes</taxon>
    </lineage>
</organism>
<dbReference type="AlphaFoldDB" id="A0A6C0BP04"/>
<proteinExistence type="predicted"/>
<sequence>MGRVFAFVSGLAAGKFVTSNMESREVKSGLHRLGNVNVEYSVMVPTGWKAEADYRERSTVKWKV</sequence>
<accession>A0A6C0BP04</accession>
<protein>
    <submittedName>
        <fullName evidence="1">Uncharacterized protein</fullName>
    </submittedName>
</protein>
<dbReference type="EMBL" id="MN739203">
    <property type="protein sequence ID" value="QHS93374.1"/>
    <property type="molecule type" value="Genomic_DNA"/>
</dbReference>
<evidence type="ECO:0000313" key="1">
    <source>
        <dbReference type="EMBL" id="QHS93374.1"/>
    </source>
</evidence>
<reference evidence="1" key="1">
    <citation type="journal article" date="2020" name="Nature">
        <title>Giant virus diversity and host interactions through global metagenomics.</title>
        <authorList>
            <person name="Schulz F."/>
            <person name="Roux S."/>
            <person name="Paez-Espino D."/>
            <person name="Jungbluth S."/>
            <person name="Walsh D.A."/>
            <person name="Denef V.J."/>
            <person name="McMahon K.D."/>
            <person name="Konstantinidis K.T."/>
            <person name="Eloe-Fadrosh E.A."/>
            <person name="Kyrpides N.C."/>
            <person name="Woyke T."/>
        </authorList>
    </citation>
    <scope>NUCLEOTIDE SEQUENCE</scope>
    <source>
        <strain evidence="1">GVMAG-M-3300017989-17</strain>
    </source>
</reference>